<dbReference type="CDD" id="cd00303">
    <property type="entry name" value="retropepsin_like"/>
    <property type="match status" value="1"/>
</dbReference>
<dbReference type="PANTHER" id="PTHR35046">
    <property type="entry name" value="ZINC KNUCKLE (CCHC-TYPE) FAMILY PROTEIN"/>
    <property type="match status" value="1"/>
</dbReference>
<organism evidence="3 4">
    <name type="scientific">Punica granatum</name>
    <name type="common">Pomegranate</name>
    <dbReference type="NCBI Taxonomy" id="22663"/>
    <lineage>
        <taxon>Eukaryota</taxon>
        <taxon>Viridiplantae</taxon>
        <taxon>Streptophyta</taxon>
        <taxon>Embryophyta</taxon>
        <taxon>Tracheophyta</taxon>
        <taxon>Spermatophyta</taxon>
        <taxon>Magnoliopsida</taxon>
        <taxon>eudicotyledons</taxon>
        <taxon>Gunneridae</taxon>
        <taxon>Pentapetalae</taxon>
        <taxon>rosids</taxon>
        <taxon>malvids</taxon>
        <taxon>Myrtales</taxon>
        <taxon>Lythraceae</taxon>
        <taxon>Punica</taxon>
    </lineage>
</organism>
<dbReference type="STRING" id="22663.A0A2I0KS98"/>
<keyword evidence="1" id="KW-0862">Zinc</keyword>
<dbReference type="SMART" id="SM00343">
    <property type="entry name" value="ZnF_C2HC"/>
    <property type="match status" value="1"/>
</dbReference>
<accession>A0A2I0KS98</accession>
<proteinExistence type="predicted"/>
<dbReference type="Proteomes" id="UP000233551">
    <property type="component" value="Unassembled WGS sequence"/>
</dbReference>
<comment type="caution">
    <text evidence="3">The sequence shown here is derived from an EMBL/GenBank/DDBJ whole genome shotgun (WGS) entry which is preliminary data.</text>
</comment>
<evidence type="ECO:0000313" key="4">
    <source>
        <dbReference type="Proteomes" id="UP000233551"/>
    </source>
</evidence>
<dbReference type="SUPFAM" id="SSF50630">
    <property type="entry name" value="Acid proteases"/>
    <property type="match status" value="1"/>
</dbReference>
<dbReference type="Gene3D" id="2.40.70.10">
    <property type="entry name" value="Acid Proteases"/>
    <property type="match status" value="1"/>
</dbReference>
<dbReference type="GO" id="GO:0008270">
    <property type="term" value="F:zinc ion binding"/>
    <property type="evidence" value="ECO:0007669"/>
    <property type="project" value="UniProtKB-KW"/>
</dbReference>
<dbReference type="PROSITE" id="PS50158">
    <property type="entry name" value="ZF_CCHC"/>
    <property type="match status" value="1"/>
</dbReference>
<dbReference type="PANTHER" id="PTHR35046:SF18">
    <property type="entry name" value="RNA-DIRECTED DNA POLYMERASE"/>
    <property type="match status" value="1"/>
</dbReference>
<dbReference type="Pfam" id="PF00098">
    <property type="entry name" value="zf-CCHC"/>
    <property type="match status" value="1"/>
</dbReference>
<dbReference type="InterPro" id="IPR021109">
    <property type="entry name" value="Peptidase_aspartic_dom_sf"/>
</dbReference>
<reference evidence="3 4" key="1">
    <citation type="submission" date="2017-11" db="EMBL/GenBank/DDBJ databases">
        <title>De-novo sequencing of pomegranate (Punica granatum L.) genome.</title>
        <authorList>
            <person name="Akparov Z."/>
            <person name="Amiraslanov A."/>
            <person name="Hajiyeva S."/>
            <person name="Abbasov M."/>
            <person name="Kaur K."/>
            <person name="Hamwieh A."/>
            <person name="Solovyev V."/>
            <person name="Salamov A."/>
            <person name="Braich B."/>
            <person name="Kosarev P."/>
            <person name="Mahmoud A."/>
            <person name="Hajiyev E."/>
            <person name="Babayeva S."/>
            <person name="Izzatullayeva V."/>
            <person name="Mammadov A."/>
            <person name="Mammadov A."/>
            <person name="Sharifova S."/>
            <person name="Ojaghi J."/>
            <person name="Eynullazada K."/>
            <person name="Bayramov B."/>
            <person name="Abdulazimova A."/>
            <person name="Shahmuradov I."/>
        </authorList>
    </citation>
    <scope>NUCLEOTIDE SEQUENCE [LARGE SCALE GENOMIC DNA]</scope>
    <source>
        <strain evidence="4">cv. AG2017</strain>
        <tissue evidence="3">Leaf</tissue>
    </source>
</reference>
<dbReference type="InterPro" id="IPR001878">
    <property type="entry name" value="Znf_CCHC"/>
</dbReference>
<dbReference type="InterPro" id="IPR036875">
    <property type="entry name" value="Znf_CCHC_sf"/>
</dbReference>
<dbReference type="GO" id="GO:0003676">
    <property type="term" value="F:nucleic acid binding"/>
    <property type="evidence" value="ECO:0007669"/>
    <property type="project" value="InterPro"/>
</dbReference>
<keyword evidence="1" id="KW-0863">Zinc-finger</keyword>
<evidence type="ECO:0000256" key="1">
    <source>
        <dbReference type="PROSITE-ProRule" id="PRU00047"/>
    </source>
</evidence>
<dbReference type="SUPFAM" id="SSF57756">
    <property type="entry name" value="Retrovirus zinc finger-like domains"/>
    <property type="match status" value="1"/>
</dbReference>
<evidence type="ECO:0000259" key="2">
    <source>
        <dbReference type="PROSITE" id="PS50158"/>
    </source>
</evidence>
<dbReference type="Pfam" id="PF08284">
    <property type="entry name" value="RVP_2"/>
    <property type="match status" value="1"/>
</dbReference>
<evidence type="ECO:0000313" key="3">
    <source>
        <dbReference type="EMBL" id="PKI71339.1"/>
    </source>
</evidence>
<sequence length="347" mass="38497">MPPQRTVNQLRATEDDELDRRIEQIMDSRLGVSLERRLDMVVDRLAERMGALMEARQKVNSRCGQVLNPTADLEDDEYDSYFQGEATEYAGGDRRRGGLQPEKFIDCLATVEEVLEFKGVPDDKRVQFVATRLRVEESSFRVVRASGGSTVLGRPSKPANIGPSSSGAKCFKCGEHGHRQSECRKGEKRAMFIEEDQFDDAVFEAGGDGEPKFDEEEEIVTGDGVPNLVVMRSCMTPRAADENWLRNNIFQSTCTIENKVCCVMIDSGSCDSIVSAEAVQKLGLHTEQHPKLYKLAWLNKRGEVNVSKHALITFSIGSRYRDSVLCDVVIMDACHLLLGGPGSLIGA</sequence>
<gene>
    <name evidence="3" type="ORF">CRG98_008339</name>
</gene>
<protein>
    <recommendedName>
        <fullName evidence="2">CCHC-type domain-containing protein</fullName>
    </recommendedName>
</protein>
<keyword evidence="4" id="KW-1185">Reference proteome</keyword>
<feature type="domain" description="CCHC-type" evidence="2">
    <location>
        <begin position="169"/>
        <end position="185"/>
    </location>
</feature>
<keyword evidence="1" id="KW-0479">Metal-binding</keyword>
<name>A0A2I0KS98_PUNGR</name>
<dbReference type="EMBL" id="PGOL01000385">
    <property type="protein sequence ID" value="PKI71339.1"/>
    <property type="molecule type" value="Genomic_DNA"/>
</dbReference>
<dbReference type="AlphaFoldDB" id="A0A2I0KS98"/>